<feature type="transmembrane region" description="Helical" evidence="17">
    <location>
        <begin position="685"/>
        <end position="703"/>
    </location>
</feature>
<dbReference type="NCBIfam" id="TIGR01517">
    <property type="entry name" value="ATPase-IIB_Ca"/>
    <property type="match status" value="1"/>
</dbReference>
<keyword evidence="9 17" id="KW-0067">ATP-binding</keyword>
<organism evidence="20 21">
    <name type="scientific">Punica granatum</name>
    <name type="common">Pomegranate</name>
    <dbReference type="NCBI Taxonomy" id="22663"/>
    <lineage>
        <taxon>Eukaryota</taxon>
        <taxon>Viridiplantae</taxon>
        <taxon>Streptophyta</taxon>
        <taxon>Embryophyta</taxon>
        <taxon>Tracheophyta</taxon>
        <taxon>Spermatophyta</taxon>
        <taxon>Magnoliopsida</taxon>
        <taxon>eudicotyledons</taxon>
        <taxon>Gunneridae</taxon>
        <taxon>Pentapetalae</taxon>
        <taxon>rosids</taxon>
        <taxon>malvids</taxon>
        <taxon>Myrtales</taxon>
        <taxon>Lythraceae</taxon>
        <taxon>Punica</taxon>
    </lineage>
</organism>
<keyword evidence="7 17" id="KW-0547">Nucleotide-binding</keyword>
<evidence type="ECO:0000256" key="10">
    <source>
        <dbReference type="ARBA" id="ARBA00022842"/>
    </source>
</evidence>
<dbReference type="GO" id="GO:0005524">
    <property type="term" value="F:ATP binding"/>
    <property type="evidence" value="ECO:0007669"/>
    <property type="project" value="UniProtKB-KW"/>
</dbReference>
<evidence type="ECO:0000256" key="17">
    <source>
        <dbReference type="RuleBase" id="RU361146"/>
    </source>
</evidence>
<comment type="caution">
    <text evidence="17">Lacks conserved residue(s) required for the propagation of feature annotation.</text>
</comment>
<feature type="domain" description="Cation-transporting P-type ATPase C-terminal" evidence="19">
    <location>
        <begin position="629"/>
        <end position="799"/>
    </location>
</feature>
<dbReference type="FunFam" id="3.40.1110.10:FF:000013">
    <property type="entry name" value="Calcium-transporting ATPase"/>
    <property type="match status" value="1"/>
</dbReference>
<dbReference type="InterPro" id="IPR001757">
    <property type="entry name" value="P_typ_ATPase"/>
</dbReference>
<dbReference type="GO" id="GO:0005388">
    <property type="term" value="F:P-type calcium transporter activity"/>
    <property type="evidence" value="ECO:0007669"/>
    <property type="project" value="UniProtKB-EC"/>
</dbReference>
<keyword evidence="14 17" id="KW-0406">Ion transport</keyword>
<dbReference type="SUPFAM" id="SSF81653">
    <property type="entry name" value="Calcium ATPase, transduction domain A"/>
    <property type="match status" value="1"/>
</dbReference>
<evidence type="ECO:0000256" key="12">
    <source>
        <dbReference type="ARBA" id="ARBA00022967"/>
    </source>
</evidence>
<dbReference type="Gene3D" id="2.70.150.10">
    <property type="entry name" value="Calcium-transporting ATPase, cytoplasmic transduction domain A"/>
    <property type="match status" value="1"/>
</dbReference>
<evidence type="ECO:0000256" key="9">
    <source>
        <dbReference type="ARBA" id="ARBA00022840"/>
    </source>
</evidence>
<dbReference type="SUPFAM" id="SSF81665">
    <property type="entry name" value="Calcium ATPase, transmembrane domain M"/>
    <property type="match status" value="1"/>
</dbReference>
<feature type="transmembrane region" description="Helical" evidence="17">
    <location>
        <begin position="777"/>
        <end position="799"/>
    </location>
</feature>
<comment type="catalytic activity">
    <reaction evidence="16 17">
        <text>Ca(2+)(in) + ATP + H2O = Ca(2+)(out) + ADP + phosphate + H(+)</text>
        <dbReference type="Rhea" id="RHEA:18105"/>
        <dbReference type="ChEBI" id="CHEBI:15377"/>
        <dbReference type="ChEBI" id="CHEBI:15378"/>
        <dbReference type="ChEBI" id="CHEBI:29108"/>
        <dbReference type="ChEBI" id="CHEBI:30616"/>
        <dbReference type="ChEBI" id="CHEBI:43474"/>
        <dbReference type="ChEBI" id="CHEBI:456216"/>
        <dbReference type="EC" id="7.2.2.10"/>
    </reaction>
</comment>
<evidence type="ECO:0000259" key="18">
    <source>
        <dbReference type="Pfam" id="PF00122"/>
    </source>
</evidence>
<keyword evidence="8 17" id="KW-0106">Calcium</keyword>
<dbReference type="STRING" id="22663.A0A2I0JCN4"/>
<dbReference type="NCBIfam" id="TIGR01494">
    <property type="entry name" value="ATPase_P-type"/>
    <property type="match status" value="2"/>
</dbReference>
<dbReference type="SUPFAM" id="SSF81660">
    <property type="entry name" value="Metal cation-transporting ATPase, ATP-binding domain N"/>
    <property type="match status" value="1"/>
</dbReference>
<dbReference type="Gene3D" id="1.20.1110.10">
    <property type="entry name" value="Calcium-transporting ATPase, transmembrane domain"/>
    <property type="match status" value="2"/>
</dbReference>
<dbReference type="InterPro" id="IPR023214">
    <property type="entry name" value="HAD_sf"/>
</dbReference>
<keyword evidence="10" id="KW-0460">Magnesium</keyword>
<dbReference type="Pfam" id="PF00689">
    <property type="entry name" value="Cation_ATPase_C"/>
    <property type="match status" value="1"/>
</dbReference>
<comment type="caution">
    <text evidence="20">The sequence shown here is derived from an EMBL/GenBank/DDBJ whole genome shotgun (WGS) entry which is preliminary data.</text>
</comment>
<keyword evidence="21" id="KW-1185">Reference proteome</keyword>
<keyword evidence="12" id="KW-1278">Translocase</keyword>
<dbReference type="EC" id="7.2.2.10" evidence="17"/>
<dbReference type="GO" id="GO:0005886">
    <property type="term" value="C:plasma membrane"/>
    <property type="evidence" value="ECO:0007669"/>
    <property type="project" value="TreeGrafter"/>
</dbReference>
<dbReference type="Pfam" id="PF13246">
    <property type="entry name" value="Cation_ATPase"/>
    <property type="match status" value="1"/>
</dbReference>
<keyword evidence="4 17" id="KW-0109">Calcium transport</keyword>
<evidence type="ECO:0000256" key="13">
    <source>
        <dbReference type="ARBA" id="ARBA00022989"/>
    </source>
</evidence>
<dbReference type="FunFam" id="1.20.1110.10:FF:000039">
    <property type="entry name" value="Calcium-transporting ATPase"/>
    <property type="match status" value="1"/>
</dbReference>
<dbReference type="Gene3D" id="3.40.50.1000">
    <property type="entry name" value="HAD superfamily/HAD-like"/>
    <property type="match status" value="1"/>
</dbReference>
<evidence type="ECO:0000256" key="3">
    <source>
        <dbReference type="ARBA" id="ARBA00022448"/>
    </source>
</evidence>
<dbReference type="InterPro" id="IPR006068">
    <property type="entry name" value="ATPase_P-typ_cation-transptr_C"/>
</dbReference>
<keyword evidence="5 17" id="KW-0812">Transmembrane</keyword>
<evidence type="ECO:0000256" key="5">
    <source>
        <dbReference type="ARBA" id="ARBA00022692"/>
    </source>
</evidence>
<comment type="function">
    <text evidence="17">Catalyzes the hydrolysis of ATP coupled with the transport of calcium.</text>
</comment>
<evidence type="ECO:0000256" key="6">
    <source>
        <dbReference type="ARBA" id="ARBA00022723"/>
    </source>
</evidence>
<proteinExistence type="inferred from homology"/>
<dbReference type="InterPro" id="IPR059000">
    <property type="entry name" value="ATPase_P-type_domA"/>
</dbReference>
<evidence type="ECO:0000313" key="21">
    <source>
        <dbReference type="Proteomes" id="UP000233551"/>
    </source>
</evidence>
<dbReference type="PANTHER" id="PTHR24093:SF434">
    <property type="entry name" value="CALCIUM-TRANSPORTING ATPASE 13, PLASMA MEMBRANE-TYPE-RELATED"/>
    <property type="match status" value="1"/>
</dbReference>
<dbReference type="GO" id="GO:0016887">
    <property type="term" value="F:ATP hydrolysis activity"/>
    <property type="evidence" value="ECO:0007669"/>
    <property type="project" value="InterPro"/>
</dbReference>
<dbReference type="Pfam" id="PF00122">
    <property type="entry name" value="E1-E2_ATPase"/>
    <property type="match status" value="1"/>
</dbReference>
<dbReference type="GO" id="GO:0046872">
    <property type="term" value="F:metal ion binding"/>
    <property type="evidence" value="ECO:0007669"/>
    <property type="project" value="UniProtKB-KW"/>
</dbReference>
<dbReference type="InterPro" id="IPR006408">
    <property type="entry name" value="P-type_ATPase_IIB"/>
</dbReference>
<evidence type="ECO:0000256" key="14">
    <source>
        <dbReference type="ARBA" id="ARBA00023065"/>
    </source>
</evidence>
<keyword evidence="6" id="KW-0479">Metal-binding</keyword>
<name>A0A2I0JCN4_PUNGR</name>
<dbReference type="PANTHER" id="PTHR24093">
    <property type="entry name" value="CATION TRANSPORTING ATPASE"/>
    <property type="match status" value="1"/>
</dbReference>
<evidence type="ECO:0000259" key="19">
    <source>
        <dbReference type="Pfam" id="PF00689"/>
    </source>
</evidence>
<gene>
    <name evidence="20" type="ORF">CRG98_026116</name>
</gene>
<sequence>MILILLIQEHGVHDGWYDGGSIFVTVLLVIGIYSLRNFRQSRQLEQLSRVSDNIIQIEVVRNSRHQQVSLFDIVVGDIVCLKIGDKVPADGLFLEGHALFVDQSSMTGESDLVEVNGSSNPFLESGTKVADGWARMIVTSVGKNTVWGETMSCDNTEQTPLQVRLNMLTSTIDKVGLAVAFLLLIVLLIRYFTGTYPQIIVVGIPEGLQLAVKLTLGYSRKSMMDDQAMVRKFSACETMGSATTICTHKTGILTLNQMKVAKFWVREDSVTDSGYSSVSKCILDLIREGVALNTTGSVFRGSSGSEFEFSGSPIEKALLSWAVLELNMDMEEEKQKHATLRLKAFNSQKKRSGVLLRNKADGSVHIHWKGAAEMVLAMCSSYYYASGVLRDLDDEEMRKIENVIQGMVATSLRCIAFAHKETSETQLEEDGLTLLGLVGIEDPCCPQSKGAVQACEEAGVTIKLITGDNVFTAMAVAAECGILGPGEGLFTGAVVEGGEFRNYTREERLAKVEKIRVMARSSPSDKLLMVQCLKQKGHVVAVTGDGAKDVRALKEADIGLSIGIQSTQVAKESSDLVILDDNFGSVVSALRWGRCMDNNMQKENSVPKRSLNVAAVVVNFVAAVSTGHIPFITAHLLWANLIMNTLGALALATEPPTRELMEKPPVGRTEPLITKIMWRNIAAQAAYQVAVLLTLLFMGESIFNISKETNRTLIFNVFVLCQVFNEFNARKLEKKNVFEGIHRNKHFVGIIIITIALQAVMVEFLKGFANPKRLTWGQWGVCIGIGALSWPIGFSIKFIPVPEKPIFSYLKVLTKKLSVRKY</sequence>
<keyword evidence="3 17" id="KW-0813">Transport</keyword>
<feature type="transmembrane region" description="Helical" evidence="17">
    <location>
        <begin position="747"/>
        <end position="765"/>
    </location>
</feature>
<dbReference type="SUPFAM" id="SSF56784">
    <property type="entry name" value="HAD-like"/>
    <property type="match status" value="1"/>
</dbReference>
<comment type="similarity">
    <text evidence="2 17">Belongs to the cation transport ATPase (P-type) (TC 3.A.3) family. Type IIB subfamily.</text>
</comment>
<dbReference type="AlphaFoldDB" id="A0A2I0JCN4"/>
<keyword evidence="15 17" id="KW-0472">Membrane</keyword>
<feature type="domain" description="P-type ATPase A" evidence="18">
    <location>
        <begin position="58"/>
        <end position="151"/>
    </location>
</feature>
<dbReference type="PRINTS" id="PR00120">
    <property type="entry name" value="HATPASE"/>
</dbReference>
<evidence type="ECO:0000256" key="7">
    <source>
        <dbReference type="ARBA" id="ARBA00022741"/>
    </source>
</evidence>
<evidence type="ECO:0000256" key="2">
    <source>
        <dbReference type="ARBA" id="ARBA00006124"/>
    </source>
</evidence>
<feature type="transmembrane region" description="Helical" evidence="17">
    <location>
        <begin position="15"/>
        <end position="35"/>
    </location>
</feature>
<feature type="transmembrane region" description="Helical" evidence="17">
    <location>
        <begin position="175"/>
        <end position="193"/>
    </location>
</feature>
<dbReference type="Gene3D" id="3.40.1110.10">
    <property type="entry name" value="Calcium-transporting ATPase, cytoplasmic domain N"/>
    <property type="match status" value="1"/>
</dbReference>
<comment type="subcellular location">
    <subcellularLocation>
        <location evidence="1 17">Membrane</location>
        <topology evidence="1 17">Multi-pass membrane protein</topology>
    </subcellularLocation>
</comment>
<evidence type="ECO:0000256" key="16">
    <source>
        <dbReference type="ARBA" id="ARBA00048694"/>
    </source>
</evidence>
<keyword evidence="13 17" id="KW-1133">Transmembrane helix</keyword>
<protein>
    <recommendedName>
        <fullName evidence="17">Calcium-transporting ATPase</fullName>
        <ecNumber evidence="17">7.2.2.10</ecNumber>
    </recommendedName>
</protein>
<dbReference type="InterPro" id="IPR023298">
    <property type="entry name" value="ATPase_P-typ_TM_dom_sf"/>
</dbReference>
<evidence type="ECO:0000313" key="20">
    <source>
        <dbReference type="EMBL" id="PKI53426.1"/>
    </source>
</evidence>
<evidence type="ECO:0000256" key="15">
    <source>
        <dbReference type="ARBA" id="ARBA00023136"/>
    </source>
</evidence>
<dbReference type="PRINTS" id="PR00119">
    <property type="entry name" value="CATATPASE"/>
</dbReference>
<dbReference type="GO" id="GO:0005516">
    <property type="term" value="F:calmodulin binding"/>
    <property type="evidence" value="ECO:0007669"/>
    <property type="project" value="UniProtKB-KW"/>
</dbReference>
<evidence type="ECO:0000256" key="4">
    <source>
        <dbReference type="ARBA" id="ARBA00022568"/>
    </source>
</evidence>
<evidence type="ECO:0000256" key="1">
    <source>
        <dbReference type="ARBA" id="ARBA00004141"/>
    </source>
</evidence>
<dbReference type="InterPro" id="IPR023299">
    <property type="entry name" value="ATPase_P-typ_cyto_dom_N"/>
</dbReference>
<dbReference type="InterPro" id="IPR036412">
    <property type="entry name" value="HAD-like_sf"/>
</dbReference>
<accession>A0A2I0JCN4</accession>
<dbReference type="Proteomes" id="UP000233551">
    <property type="component" value="Unassembled WGS sequence"/>
</dbReference>
<evidence type="ECO:0000256" key="8">
    <source>
        <dbReference type="ARBA" id="ARBA00022837"/>
    </source>
</evidence>
<keyword evidence="11" id="KW-0112">Calmodulin-binding</keyword>
<dbReference type="InterPro" id="IPR008250">
    <property type="entry name" value="ATPase_P-typ_transduc_dom_A_sf"/>
</dbReference>
<evidence type="ECO:0000256" key="11">
    <source>
        <dbReference type="ARBA" id="ARBA00022860"/>
    </source>
</evidence>
<dbReference type="EMBL" id="PGOL01001857">
    <property type="protein sequence ID" value="PKI53426.1"/>
    <property type="molecule type" value="Genomic_DNA"/>
</dbReference>
<reference evidence="20 21" key="1">
    <citation type="submission" date="2017-11" db="EMBL/GenBank/DDBJ databases">
        <title>De-novo sequencing of pomegranate (Punica granatum L.) genome.</title>
        <authorList>
            <person name="Akparov Z."/>
            <person name="Amiraslanov A."/>
            <person name="Hajiyeva S."/>
            <person name="Abbasov M."/>
            <person name="Kaur K."/>
            <person name="Hamwieh A."/>
            <person name="Solovyev V."/>
            <person name="Salamov A."/>
            <person name="Braich B."/>
            <person name="Kosarev P."/>
            <person name="Mahmoud A."/>
            <person name="Hajiyev E."/>
            <person name="Babayeva S."/>
            <person name="Izzatullayeva V."/>
            <person name="Mammadov A."/>
            <person name="Mammadov A."/>
            <person name="Sharifova S."/>
            <person name="Ojaghi J."/>
            <person name="Eynullazada K."/>
            <person name="Bayramov B."/>
            <person name="Abdulazimova A."/>
            <person name="Shahmuradov I."/>
        </authorList>
    </citation>
    <scope>NUCLEOTIDE SEQUENCE [LARGE SCALE GENOMIC DNA]</scope>
    <source>
        <strain evidence="21">cv. AG2017</strain>
        <tissue evidence="20">Leaf</tissue>
    </source>
</reference>